<evidence type="ECO:0000313" key="6">
    <source>
        <dbReference type="Proteomes" id="UP000027222"/>
    </source>
</evidence>
<dbReference type="AlphaFoldDB" id="A0A067SFS0"/>
<dbReference type="SUPFAM" id="SSF52129">
    <property type="entry name" value="Caspase-like"/>
    <property type="match status" value="1"/>
</dbReference>
<gene>
    <name evidence="5" type="ORF">GALMADRAFT_160255</name>
</gene>
<keyword evidence="6" id="KW-1185">Reference proteome</keyword>
<dbReference type="HOGENOM" id="CLU_011935_1_0_1"/>
<keyword evidence="3" id="KW-0645">Protease</keyword>
<evidence type="ECO:0000256" key="2">
    <source>
        <dbReference type="ARBA" id="ARBA00022703"/>
    </source>
</evidence>
<evidence type="ECO:0000259" key="4">
    <source>
        <dbReference type="Pfam" id="PF00656"/>
    </source>
</evidence>
<dbReference type="InterPro" id="IPR011600">
    <property type="entry name" value="Pept_C14_caspase"/>
</dbReference>
<reference evidence="6" key="1">
    <citation type="journal article" date="2014" name="Proc. Natl. Acad. Sci. U.S.A.">
        <title>Extensive sampling of basidiomycete genomes demonstrates inadequacy of the white-rot/brown-rot paradigm for wood decay fungi.</title>
        <authorList>
            <person name="Riley R."/>
            <person name="Salamov A.A."/>
            <person name="Brown D.W."/>
            <person name="Nagy L.G."/>
            <person name="Floudas D."/>
            <person name="Held B.W."/>
            <person name="Levasseur A."/>
            <person name="Lombard V."/>
            <person name="Morin E."/>
            <person name="Otillar R."/>
            <person name="Lindquist E.A."/>
            <person name="Sun H."/>
            <person name="LaButti K.M."/>
            <person name="Schmutz J."/>
            <person name="Jabbour D."/>
            <person name="Luo H."/>
            <person name="Baker S.E."/>
            <person name="Pisabarro A.G."/>
            <person name="Walton J.D."/>
            <person name="Blanchette R.A."/>
            <person name="Henrissat B."/>
            <person name="Martin F."/>
            <person name="Cullen D."/>
            <person name="Hibbett D.S."/>
            <person name="Grigoriev I.V."/>
        </authorList>
    </citation>
    <scope>NUCLEOTIDE SEQUENCE [LARGE SCALE GENOMIC DNA]</scope>
    <source>
        <strain evidence="6">CBS 339.88</strain>
    </source>
</reference>
<keyword evidence="3" id="KW-0788">Thiol protease</keyword>
<dbReference type="GO" id="GO:0004197">
    <property type="term" value="F:cysteine-type endopeptidase activity"/>
    <property type="evidence" value="ECO:0007669"/>
    <property type="project" value="InterPro"/>
</dbReference>
<dbReference type="PANTHER" id="PTHR48104">
    <property type="entry name" value="METACASPASE-4"/>
    <property type="match status" value="1"/>
</dbReference>
<dbReference type="Pfam" id="PF00656">
    <property type="entry name" value="Peptidase_C14"/>
    <property type="match status" value="1"/>
</dbReference>
<comment type="similarity">
    <text evidence="1">Belongs to the peptidase C14B family.</text>
</comment>
<keyword evidence="3" id="KW-0378">Hydrolase</keyword>
<dbReference type="OrthoDB" id="3223806at2759"/>
<evidence type="ECO:0000313" key="5">
    <source>
        <dbReference type="EMBL" id="KDR69751.1"/>
    </source>
</evidence>
<dbReference type="InterPro" id="IPR029030">
    <property type="entry name" value="Caspase-like_dom_sf"/>
</dbReference>
<evidence type="ECO:0000256" key="3">
    <source>
        <dbReference type="ARBA" id="ARBA00022807"/>
    </source>
</evidence>
<sequence>MPSVPLQIDGVQIATSAELLHFLDLVNNEPNEFSPKSPQVQNAIKRGAATKIANPPRMFGLIIGIDVYEDPDIYDLRGAVSDARAIGNYLQDNLNVDQSCIHMLLGRDATRQGIVDALIALKENDNIHRGDAILIYYAGHGQEAGAPVGWAIENNDGKIQCIVPQDFNDDNGIHVLPDRTLGWLIDDIMSKKGDNITVILDCCNSGSGTRNENRDRMARTALLENYSIPPDLDDDIRYMNHVNRSHSPSNGTGLSSHILLAACSAKELAREANGRGQFTQSLENALKSVSPDQITYVQLLDRLQNIAGQNPQLEGNNKHRMVFNARASERVHHSYAISMDASGKYILDAGAADGVCLEAEFSVYADHDSLLKETSLGVMVPDVILPFKSVMHPAHGSGPGPSLDKPALAVQTRAGLQEELQIFIPLEEPLIPVFQAALMQMKTQGFDTHGIKLVDDRSTADLAVERHGGDIIFVILDERVTTHGLTRCAFSVKADAKALRPVLQGAAHYQYHLNRSYLNSEDIENNITVEFFKLELNDDNFGEKFRMVSRRPSGENLYKDGVVSLTLSGSSDEIFGIRITNNWSKDLYPVLFYFDNSELSITPYYASSGPSKFKVDSCLPKEGGTLNLGFGNGGEKPFEYYIPDGQDVDVGFLKCFFSTSPIDLSKVTQVPLDKLSRSAKPSDSKVSDAWGCLLIPVVQRRAK</sequence>
<proteinExistence type="inferred from homology"/>
<keyword evidence="2" id="KW-0053">Apoptosis</keyword>
<dbReference type="Gene3D" id="3.40.50.1460">
    <property type="match status" value="1"/>
</dbReference>
<feature type="domain" description="Peptidase C14 caspase" evidence="4">
    <location>
        <begin position="61"/>
        <end position="306"/>
    </location>
</feature>
<evidence type="ECO:0000256" key="1">
    <source>
        <dbReference type="ARBA" id="ARBA00009005"/>
    </source>
</evidence>
<dbReference type="GO" id="GO:0005737">
    <property type="term" value="C:cytoplasm"/>
    <property type="evidence" value="ECO:0007669"/>
    <property type="project" value="TreeGrafter"/>
</dbReference>
<dbReference type="Proteomes" id="UP000027222">
    <property type="component" value="Unassembled WGS sequence"/>
</dbReference>
<name>A0A067SFS0_GALM3</name>
<organism evidence="5 6">
    <name type="scientific">Galerina marginata (strain CBS 339.88)</name>
    <dbReference type="NCBI Taxonomy" id="685588"/>
    <lineage>
        <taxon>Eukaryota</taxon>
        <taxon>Fungi</taxon>
        <taxon>Dikarya</taxon>
        <taxon>Basidiomycota</taxon>
        <taxon>Agaricomycotina</taxon>
        <taxon>Agaricomycetes</taxon>
        <taxon>Agaricomycetidae</taxon>
        <taxon>Agaricales</taxon>
        <taxon>Agaricineae</taxon>
        <taxon>Strophariaceae</taxon>
        <taxon>Galerina</taxon>
    </lineage>
</organism>
<accession>A0A067SFS0</accession>
<dbReference type="GO" id="GO:0006915">
    <property type="term" value="P:apoptotic process"/>
    <property type="evidence" value="ECO:0007669"/>
    <property type="project" value="UniProtKB-KW"/>
</dbReference>
<protein>
    <recommendedName>
        <fullName evidence="4">Peptidase C14 caspase domain-containing protein</fullName>
    </recommendedName>
</protein>
<dbReference type="PANTHER" id="PTHR48104:SF30">
    <property type="entry name" value="METACASPASE-1"/>
    <property type="match status" value="1"/>
</dbReference>
<dbReference type="InterPro" id="IPR050452">
    <property type="entry name" value="Metacaspase"/>
</dbReference>
<dbReference type="EMBL" id="KL142400">
    <property type="protein sequence ID" value="KDR69751.1"/>
    <property type="molecule type" value="Genomic_DNA"/>
</dbReference>
<dbReference type="GO" id="GO:0006508">
    <property type="term" value="P:proteolysis"/>
    <property type="evidence" value="ECO:0007669"/>
    <property type="project" value="InterPro"/>
</dbReference>